<evidence type="ECO:0000313" key="2">
    <source>
        <dbReference type="EMBL" id="KAF5909440.1"/>
    </source>
</evidence>
<dbReference type="Proteomes" id="UP000727407">
    <property type="component" value="Unassembled WGS sequence"/>
</dbReference>
<dbReference type="AlphaFoldDB" id="A0A8J4V4H7"/>
<comment type="caution">
    <text evidence="2">The sequence shown here is derived from an EMBL/GenBank/DDBJ whole genome shotgun (WGS) entry which is preliminary data.</text>
</comment>
<dbReference type="InterPro" id="IPR026788">
    <property type="entry name" value="Tmem141"/>
</dbReference>
<evidence type="ECO:0000256" key="1">
    <source>
        <dbReference type="SAM" id="Phobius"/>
    </source>
</evidence>
<accession>A0A8J4V4H7</accession>
<feature type="non-terminal residue" evidence="2">
    <location>
        <position position="1"/>
    </location>
</feature>
<proteinExistence type="predicted"/>
<dbReference type="PANTHER" id="PTHR47229:SF1">
    <property type="entry name" value="TRANSMEMBRANE PROTEIN 141"/>
    <property type="match status" value="1"/>
</dbReference>
<keyword evidence="1 2" id="KW-0812">Transmembrane</keyword>
<protein>
    <submittedName>
        <fullName evidence="2">Transmembrane protein</fullName>
    </submittedName>
</protein>
<organism evidence="2 3">
    <name type="scientific">Clarias magur</name>
    <name type="common">Asian catfish</name>
    <name type="synonym">Macropteronotus magur</name>
    <dbReference type="NCBI Taxonomy" id="1594786"/>
    <lineage>
        <taxon>Eukaryota</taxon>
        <taxon>Metazoa</taxon>
        <taxon>Chordata</taxon>
        <taxon>Craniata</taxon>
        <taxon>Vertebrata</taxon>
        <taxon>Euteleostomi</taxon>
        <taxon>Actinopterygii</taxon>
        <taxon>Neopterygii</taxon>
        <taxon>Teleostei</taxon>
        <taxon>Ostariophysi</taxon>
        <taxon>Siluriformes</taxon>
        <taxon>Clariidae</taxon>
        <taxon>Clarias</taxon>
    </lineage>
</organism>
<dbReference type="InterPro" id="IPR038259">
    <property type="entry name" value="Tmem141_sf"/>
</dbReference>
<keyword evidence="1" id="KW-1133">Transmembrane helix</keyword>
<feature type="transmembrane region" description="Helical" evidence="1">
    <location>
        <begin position="60"/>
        <end position="78"/>
    </location>
</feature>
<keyword evidence="3" id="KW-1185">Reference proteome</keyword>
<reference evidence="2" key="1">
    <citation type="submission" date="2020-07" db="EMBL/GenBank/DDBJ databases">
        <title>Clarias magur genome sequencing, assembly and annotation.</title>
        <authorList>
            <person name="Kushwaha B."/>
            <person name="Kumar R."/>
            <person name="Das P."/>
            <person name="Joshi C.G."/>
            <person name="Kumar D."/>
            <person name="Nagpure N.S."/>
            <person name="Pandey M."/>
            <person name="Agarwal S."/>
            <person name="Srivastava S."/>
            <person name="Singh M."/>
            <person name="Sahoo L."/>
            <person name="Jayasankar P."/>
            <person name="Meher P.K."/>
            <person name="Koringa P.G."/>
            <person name="Iquebal M.A."/>
            <person name="Das S.P."/>
            <person name="Bit A."/>
            <person name="Patnaik S."/>
            <person name="Patel N."/>
            <person name="Shah T.M."/>
            <person name="Hinsu A."/>
            <person name="Jena J.K."/>
        </authorList>
    </citation>
    <scope>NUCLEOTIDE SEQUENCE</scope>
    <source>
        <strain evidence="2">CIFAMagur01</strain>
        <tissue evidence="2">Testis</tissue>
    </source>
</reference>
<dbReference type="EMBL" id="QNUK01000004">
    <property type="protein sequence ID" value="KAF5909440.1"/>
    <property type="molecule type" value="Genomic_DNA"/>
</dbReference>
<evidence type="ECO:0000313" key="3">
    <source>
        <dbReference type="Proteomes" id="UP000727407"/>
    </source>
</evidence>
<name>A0A8J4V4H7_CLAMG</name>
<dbReference type="PANTHER" id="PTHR47229">
    <property type="entry name" value="TRANSMEMBRANE PROTEIN 141"/>
    <property type="match status" value="1"/>
</dbReference>
<dbReference type="Pfam" id="PF15110">
    <property type="entry name" value="TMEM141"/>
    <property type="match status" value="1"/>
</dbReference>
<dbReference type="OrthoDB" id="10056589at2759"/>
<gene>
    <name evidence="2" type="primary">tmem141</name>
    <name evidence="2" type="ORF">DAT39_000851</name>
</gene>
<feature type="transmembrane region" description="Helical" evidence="1">
    <location>
        <begin position="30"/>
        <end position="48"/>
    </location>
</feature>
<sequence>MVNIGLRKVDDALVEKHPGLQDYAVCQSRAFMKGTGSFVIGTVSMFLAQVALQKRLKYPLKWNLLISVVASSVFSYTVTRRETTKCTELWVFLEKGEIADSSTS</sequence>
<keyword evidence="1" id="KW-0472">Membrane</keyword>
<dbReference type="Gene3D" id="1.10.3350.20">
    <property type="entry name" value="Tmem141 protein family"/>
    <property type="match status" value="1"/>
</dbReference>